<evidence type="ECO:0000256" key="3">
    <source>
        <dbReference type="ARBA" id="ARBA00008178"/>
    </source>
</evidence>
<dbReference type="SUPFAM" id="SSF51735">
    <property type="entry name" value="NAD(P)-binding Rossmann-fold domains"/>
    <property type="match status" value="1"/>
</dbReference>
<evidence type="ECO:0000259" key="8">
    <source>
        <dbReference type="Pfam" id="PF16363"/>
    </source>
</evidence>
<sequence>MKLLVTGGAGFIGSAVVRHFVAQDDVEVVNVDKLTYAGNLESLEPVAHLRGYSFVQADICNTPAMQRVFRQHRPDAVLHLAAETHVDRSIDGAADFLHTNVQGTHVLLDTARAYWSELEEAQRKAFRFLHVSTDEVYGALGDDGAFTEGTAFAPNSPYAASKAAADHLVRAWHRTYGLPTVITNCSNNYGPYQFPEKLIPLMIISALEGRDLPVYGQGRNVRDWLYVDDHVEALERVLLAGRPGETYNIGGDAERRNLEVVQGLCRLLDELAPDTSGQSHAERIRFVTDRPGHDFRYAVDAGKLQSELGWRPRHDFEDGLRSTLAWYLENRDWWERVRDGSYQGERLGMGNMERTAGMQ</sequence>
<evidence type="ECO:0000256" key="1">
    <source>
        <dbReference type="ARBA" id="ARBA00001539"/>
    </source>
</evidence>
<accession>A0ABV8UPP5</accession>
<dbReference type="InterPro" id="IPR016040">
    <property type="entry name" value="NAD(P)-bd_dom"/>
</dbReference>
<dbReference type="Gene3D" id="3.40.50.720">
    <property type="entry name" value="NAD(P)-binding Rossmann-like Domain"/>
    <property type="match status" value="1"/>
</dbReference>
<evidence type="ECO:0000256" key="2">
    <source>
        <dbReference type="ARBA" id="ARBA00001911"/>
    </source>
</evidence>
<keyword evidence="5" id="KW-0520">NAD</keyword>
<comment type="catalytic activity">
    <reaction evidence="1 7">
        <text>dTDP-alpha-D-glucose = dTDP-4-dehydro-6-deoxy-alpha-D-glucose + H2O</text>
        <dbReference type="Rhea" id="RHEA:17221"/>
        <dbReference type="ChEBI" id="CHEBI:15377"/>
        <dbReference type="ChEBI" id="CHEBI:57477"/>
        <dbReference type="ChEBI" id="CHEBI:57649"/>
        <dbReference type="EC" id="4.2.1.46"/>
    </reaction>
</comment>
<organism evidence="9 10">
    <name type="scientific">Fodinicurvata halophila</name>
    <dbReference type="NCBI Taxonomy" id="1419723"/>
    <lineage>
        <taxon>Bacteria</taxon>
        <taxon>Pseudomonadati</taxon>
        <taxon>Pseudomonadota</taxon>
        <taxon>Alphaproteobacteria</taxon>
        <taxon>Rhodospirillales</taxon>
        <taxon>Rhodovibrionaceae</taxon>
        <taxon>Fodinicurvata</taxon>
    </lineage>
</organism>
<evidence type="ECO:0000256" key="4">
    <source>
        <dbReference type="ARBA" id="ARBA00011990"/>
    </source>
</evidence>
<dbReference type="PANTHER" id="PTHR43000">
    <property type="entry name" value="DTDP-D-GLUCOSE 4,6-DEHYDRATASE-RELATED"/>
    <property type="match status" value="1"/>
</dbReference>
<dbReference type="Gene3D" id="3.90.25.10">
    <property type="entry name" value="UDP-galactose 4-epimerase, domain 1"/>
    <property type="match status" value="1"/>
</dbReference>
<dbReference type="NCBIfam" id="TIGR01181">
    <property type="entry name" value="dTDP_gluc_dehyt"/>
    <property type="match status" value="1"/>
</dbReference>
<protein>
    <recommendedName>
        <fullName evidence="4 7">dTDP-glucose 4,6-dehydratase</fullName>
        <ecNumber evidence="4 7">4.2.1.46</ecNumber>
    </recommendedName>
</protein>
<reference evidence="10" key="1">
    <citation type="journal article" date="2019" name="Int. J. Syst. Evol. Microbiol.">
        <title>The Global Catalogue of Microorganisms (GCM) 10K type strain sequencing project: providing services to taxonomists for standard genome sequencing and annotation.</title>
        <authorList>
            <consortium name="The Broad Institute Genomics Platform"/>
            <consortium name="The Broad Institute Genome Sequencing Center for Infectious Disease"/>
            <person name="Wu L."/>
            <person name="Ma J."/>
        </authorList>
    </citation>
    <scope>NUCLEOTIDE SEQUENCE [LARGE SCALE GENOMIC DNA]</scope>
    <source>
        <strain evidence="10">CECT 8472</strain>
    </source>
</reference>
<evidence type="ECO:0000256" key="5">
    <source>
        <dbReference type="ARBA" id="ARBA00023027"/>
    </source>
</evidence>
<dbReference type="EMBL" id="JBHSCW010000007">
    <property type="protein sequence ID" value="MFC4352546.1"/>
    <property type="molecule type" value="Genomic_DNA"/>
</dbReference>
<proteinExistence type="inferred from homology"/>
<dbReference type="CDD" id="cd05246">
    <property type="entry name" value="dTDP_GD_SDR_e"/>
    <property type="match status" value="1"/>
</dbReference>
<keyword evidence="6 7" id="KW-0456">Lyase</keyword>
<keyword evidence="10" id="KW-1185">Reference proteome</keyword>
<gene>
    <name evidence="9" type="primary">rfbB</name>
    <name evidence="9" type="ORF">ACFOW6_13425</name>
</gene>
<comment type="caution">
    <text evidence="9">The sequence shown here is derived from an EMBL/GenBank/DDBJ whole genome shotgun (WGS) entry which is preliminary data.</text>
</comment>
<comment type="cofactor">
    <cofactor evidence="2 7">
        <name>NAD(+)</name>
        <dbReference type="ChEBI" id="CHEBI:57540"/>
    </cofactor>
</comment>
<dbReference type="Pfam" id="PF16363">
    <property type="entry name" value="GDP_Man_Dehyd"/>
    <property type="match status" value="1"/>
</dbReference>
<evidence type="ECO:0000313" key="10">
    <source>
        <dbReference type="Proteomes" id="UP001595799"/>
    </source>
</evidence>
<evidence type="ECO:0000256" key="7">
    <source>
        <dbReference type="RuleBase" id="RU004473"/>
    </source>
</evidence>
<evidence type="ECO:0000313" key="9">
    <source>
        <dbReference type="EMBL" id="MFC4352546.1"/>
    </source>
</evidence>
<dbReference type="EC" id="4.2.1.46" evidence="4 7"/>
<comment type="similarity">
    <text evidence="3 7">Belongs to the NAD(P)-dependent epimerase/dehydratase family. dTDP-glucose dehydratase subfamily.</text>
</comment>
<dbReference type="Proteomes" id="UP001595799">
    <property type="component" value="Unassembled WGS sequence"/>
</dbReference>
<dbReference type="InterPro" id="IPR005888">
    <property type="entry name" value="dTDP_Gluc_deHydtase"/>
</dbReference>
<dbReference type="GO" id="GO:0008460">
    <property type="term" value="F:dTDP-glucose 4,6-dehydratase activity"/>
    <property type="evidence" value="ECO:0007669"/>
    <property type="project" value="UniProtKB-EC"/>
</dbReference>
<dbReference type="RefSeq" id="WP_382422895.1">
    <property type="nucleotide sequence ID" value="NZ_JBHSCW010000007.1"/>
</dbReference>
<feature type="domain" description="NAD(P)-binding" evidence="8">
    <location>
        <begin position="4"/>
        <end position="322"/>
    </location>
</feature>
<evidence type="ECO:0000256" key="6">
    <source>
        <dbReference type="ARBA" id="ARBA00023239"/>
    </source>
</evidence>
<name>A0ABV8UPP5_9PROT</name>
<dbReference type="InterPro" id="IPR036291">
    <property type="entry name" value="NAD(P)-bd_dom_sf"/>
</dbReference>